<protein>
    <submittedName>
        <fullName evidence="1">Uncharacterized protein</fullName>
    </submittedName>
</protein>
<dbReference type="AlphaFoldDB" id="A0A7J8TPR8"/>
<dbReference type="EMBL" id="JABFAB010000001">
    <property type="protein sequence ID" value="MBA0640228.1"/>
    <property type="molecule type" value="Genomic_DNA"/>
</dbReference>
<sequence>MYVGSYQQSAFFWINTEVYA</sequence>
<dbReference type="Proteomes" id="UP000593573">
    <property type="component" value="Unassembled WGS sequence"/>
</dbReference>
<accession>A0A7J8TPR8</accession>
<comment type="caution">
    <text evidence="1">The sequence shown here is derived from an EMBL/GenBank/DDBJ whole genome shotgun (WGS) entry which is preliminary data.</text>
</comment>
<reference evidence="1 2" key="1">
    <citation type="journal article" date="2019" name="Genome Biol. Evol.">
        <title>Insights into the evolution of the New World diploid cottons (Gossypium, subgenus Houzingenia) based on genome sequencing.</title>
        <authorList>
            <person name="Grover C.E."/>
            <person name="Arick M.A. 2nd"/>
            <person name="Thrash A."/>
            <person name="Conover J.L."/>
            <person name="Sanders W.S."/>
            <person name="Peterson D.G."/>
            <person name="Frelichowski J.E."/>
            <person name="Scheffler J.A."/>
            <person name="Scheffler B.E."/>
            <person name="Wendel J.F."/>
        </authorList>
    </citation>
    <scope>NUCLEOTIDE SEQUENCE [LARGE SCALE GENOMIC DNA]</scope>
    <source>
        <strain evidence="1">57</strain>
        <tissue evidence="1">Leaf</tissue>
    </source>
</reference>
<name>A0A7J8TPR8_9ROSI</name>
<organism evidence="1 2">
    <name type="scientific">Gossypium klotzschianum</name>
    <dbReference type="NCBI Taxonomy" id="34286"/>
    <lineage>
        <taxon>Eukaryota</taxon>
        <taxon>Viridiplantae</taxon>
        <taxon>Streptophyta</taxon>
        <taxon>Embryophyta</taxon>
        <taxon>Tracheophyta</taxon>
        <taxon>Spermatophyta</taxon>
        <taxon>Magnoliopsida</taxon>
        <taxon>eudicotyledons</taxon>
        <taxon>Gunneridae</taxon>
        <taxon>Pentapetalae</taxon>
        <taxon>rosids</taxon>
        <taxon>malvids</taxon>
        <taxon>Malvales</taxon>
        <taxon>Malvaceae</taxon>
        <taxon>Malvoideae</taxon>
        <taxon>Gossypium</taxon>
    </lineage>
</organism>
<evidence type="ECO:0000313" key="1">
    <source>
        <dbReference type="EMBL" id="MBA0640228.1"/>
    </source>
</evidence>
<gene>
    <name evidence="1" type="ORF">Goklo_023184</name>
</gene>
<evidence type="ECO:0000313" key="2">
    <source>
        <dbReference type="Proteomes" id="UP000593573"/>
    </source>
</evidence>
<proteinExistence type="predicted"/>
<keyword evidence="2" id="KW-1185">Reference proteome</keyword>